<reference evidence="2 3" key="1">
    <citation type="submission" date="2024-04" db="EMBL/GenBank/DDBJ databases">
        <authorList>
            <person name="Fracassetti M."/>
        </authorList>
    </citation>
    <scope>NUCLEOTIDE SEQUENCE [LARGE SCALE GENOMIC DNA]</scope>
</reference>
<dbReference type="EMBL" id="OZ034814">
    <property type="protein sequence ID" value="CAL1359615.1"/>
    <property type="molecule type" value="Genomic_DNA"/>
</dbReference>
<keyword evidence="3" id="KW-1185">Reference proteome</keyword>
<name>A0AAV2CUT0_9ROSI</name>
<evidence type="ECO:0000313" key="3">
    <source>
        <dbReference type="Proteomes" id="UP001497516"/>
    </source>
</evidence>
<dbReference type="Proteomes" id="UP001497516">
    <property type="component" value="Chromosome 10"/>
</dbReference>
<protein>
    <submittedName>
        <fullName evidence="2">Uncharacterized protein</fullName>
    </submittedName>
</protein>
<dbReference type="AlphaFoldDB" id="A0AAV2CUT0"/>
<evidence type="ECO:0000256" key="1">
    <source>
        <dbReference type="SAM" id="MobiDB-lite"/>
    </source>
</evidence>
<accession>A0AAV2CUT0</accession>
<evidence type="ECO:0000313" key="2">
    <source>
        <dbReference type="EMBL" id="CAL1359615.1"/>
    </source>
</evidence>
<gene>
    <name evidence="2" type="ORF">LTRI10_LOCUS7090</name>
</gene>
<sequence length="98" mass="11167">MSSDHYLMIPTYAGYTISQLSVIHYQQLGESKLKLLSLLISTQNFRSSTPSCDRLYPCLVLPTKGSGQFQFLTWIKPATGEPSRSHGRYLNLQRHQHP</sequence>
<proteinExistence type="predicted"/>
<organism evidence="2 3">
    <name type="scientific">Linum trigynum</name>
    <dbReference type="NCBI Taxonomy" id="586398"/>
    <lineage>
        <taxon>Eukaryota</taxon>
        <taxon>Viridiplantae</taxon>
        <taxon>Streptophyta</taxon>
        <taxon>Embryophyta</taxon>
        <taxon>Tracheophyta</taxon>
        <taxon>Spermatophyta</taxon>
        <taxon>Magnoliopsida</taxon>
        <taxon>eudicotyledons</taxon>
        <taxon>Gunneridae</taxon>
        <taxon>Pentapetalae</taxon>
        <taxon>rosids</taxon>
        <taxon>fabids</taxon>
        <taxon>Malpighiales</taxon>
        <taxon>Linaceae</taxon>
        <taxon>Linum</taxon>
    </lineage>
</organism>
<feature type="region of interest" description="Disordered" evidence="1">
    <location>
        <begin position="79"/>
        <end position="98"/>
    </location>
</feature>